<dbReference type="SUPFAM" id="SSF46785">
    <property type="entry name" value="Winged helix' DNA-binding domain"/>
    <property type="match status" value="2"/>
</dbReference>
<dbReference type="PRINTS" id="PR00033">
    <property type="entry name" value="HTHASNC"/>
</dbReference>
<name>A0A7J4IXJ9_9ARCH</name>
<dbReference type="EMBL" id="DUFG01000033">
    <property type="protein sequence ID" value="HIH08979.1"/>
    <property type="molecule type" value="Genomic_DNA"/>
</dbReference>
<dbReference type="InterPro" id="IPR036390">
    <property type="entry name" value="WH_DNA-bd_sf"/>
</dbReference>
<keyword evidence="3" id="KW-0804">Transcription</keyword>
<dbReference type="GO" id="GO:0043200">
    <property type="term" value="P:response to amino acid"/>
    <property type="evidence" value="ECO:0007669"/>
    <property type="project" value="TreeGrafter"/>
</dbReference>
<keyword evidence="1" id="KW-0805">Transcription regulation</keyword>
<proteinExistence type="predicted"/>
<evidence type="ECO:0000256" key="3">
    <source>
        <dbReference type="ARBA" id="ARBA00023163"/>
    </source>
</evidence>
<dbReference type="EMBL" id="JAGVWF010000028">
    <property type="protein sequence ID" value="MBS3059194.1"/>
    <property type="molecule type" value="Genomic_DNA"/>
</dbReference>
<dbReference type="Pfam" id="PF13404">
    <property type="entry name" value="HTH_AsnC-type"/>
    <property type="match status" value="1"/>
</dbReference>
<dbReference type="InterPro" id="IPR019888">
    <property type="entry name" value="Tscrpt_reg_AsnC-like"/>
</dbReference>
<gene>
    <name evidence="5" type="ORF">HA237_06510</name>
    <name evidence="6" type="ORF">J4224_02080</name>
</gene>
<sequence>MDGQLDLTDKKIIFALDFNARMPLSQLAKETGISKQVAKYRVENLVKRNIIMGFYTDINASKIGLEIYMVYFKFHHLTPEIEEKFVKHMTAQDSIGVNISVNGKWDYTIDLWAESIMHFKRLYQKIMKDYEKYVKSKQIVIETDFYYTKPTPLLEVNSSERIVMTGDIEKTELDNHDKVILAELAKNCRISLHELGEKIELTPNAVKNRIKQMEKQKIILGYRVFINYQLLGYLHYRAFLHLENLTEETEKSMIDFLLSENSVVSITKTIGYCELEFRAIVKNIHELYSLLDKFRRKYPDNFKECESIIYYKMHGAWNYYPFSDTKIIDNFSHNTKKQPKNGS</sequence>
<accession>A0A7J4IXJ9</accession>
<dbReference type="PROSITE" id="PS50956">
    <property type="entry name" value="HTH_ASNC_2"/>
    <property type="match status" value="2"/>
</dbReference>
<dbReference type="Proteomes" id="UP000683213">
    <property type="component" value="Unassembled WGS sequence"/>
</dbReference>
<evidence type="ECO:0000313" key="5">
    <source>
        <dbReference type="EMBL" id="HIH08979.1"/>
    </source>
</evidence>
<dbReference type="GO" id="GO:0043565">
    <property type="term" value="F:sequence-specific DNA binding"/>
    <property type="evidence" value="ECO:0007669"/>
    <property type="project" value="InterPro"/>
</dbReference>
<reference evidence="6" key="3">
    <citation type="submission" date="2021-05" db="EMBL/GenBank/DDBJ databases">
        <title>Protein family content uncovers lineage relationships and bacterial pathway maintenance mechanisms in DPANN archaea.</title>
        <authorList>
            <person name="Castelle C.J."/>
            <person name="Meheust R."/>
            <person name="Jaffe A.L."/>
            <person name="Seitz K."/>
            <person name="Gong X."/>
            <person name="Baker B.J."/>
            <person name="Banfield J.F."/>
        </authorList>
    </citation>
    <scope>NUCLEOTIDE SEQUENCE</scope>
    <source>
        <strain evidence="6">RIFCSPHIGHO2_01_FULL_GW2011_AR10_43_9</strain>
    </source>
</reference>
<dbReference type="InterPro" id="IPR036388">
    <property type="entry name" value="WH-like_DNA-bd_sf"/>
</dbReference>
<feature type="domain" description="HTH asnC-type" evidence="4">
    <location>
        <begin position="173"/>
        <end position="234"/>
    </location>
</feature>
<evidence type="ECO:0000313" key="7">
    <source>
        <dbReference type="Proteomes" id="UP000577419"/>
    </source>
</evidence>
<dbReference type="AlphaFoldDB" id="A0A7J4IXJ9"/>
<dbReference type="GO" id="GO:0005829">
    <property type="term" value="C:cytosol"/>
    <property type="evidence" value="ECO:0007669"/>
    <property type="project" value="TreeGrafter"/>
</dbReference>
<protein>
    <submittedName>
        <fullName evidence="5">Lrp/AsnC family transcriptional regulator</fullName>
    </submittedName>
</protein>
<evidence type="ECO:0000313" key="6">
    <source>
        <dbReference type="EMBL" id="MBS3059194.1"/>
    </source>
</evidence>
<feature type="domain" description="HTH asnC-type" evidence="4">
    <location>
        <begin position="5"/>
        <end position="66"/>
    </location>
</feature>
<dbReference type="InterPro" id="IPR000485">
    <property type="entry name" value="AsnC-type_HTH_dom"/>
</dbReference>
<evidence type="ECO:0000256" key="1">
    <source>
        <dbReference type="ARBA" id="ARBA00023015"/>
    </source>
</evidence>
<evidence type="ECO:0000256" key="2">
    <source>
        <dbReference type="ARBA" id="ARBA00023125"/>
    </source>
</evidence>
<reference evidence="6" key="2">
    <citation type="submission" date="2021-03" db="EMBL/GenBank/DDBJ databases">
        <authorList>
            <person name="Jaffe A."/>
        </authorList>
    </citation>
    <scope>NUCLEOTIDE SEQUENCE</scope>
    <source>
        <strain evidence="6">RIFCSPHIGHO2_01_FULL_GW2011_AR10_43_9</strain>
    </source>
</reference>
<dbReference type="PANTHER" id="PTHR30154">
    <property type="entry name" value="LEUCINE-RESPONSIVE REGULATORY PROTEIN"/>
    <property type="match status" value="1"/>
</dbReference>
<comment type="caution">
    <text evidence="5">The sequence shown here is derived from an EMBL/GenBank/DDBJ whole genome shotgun (WGS) entry which is preliminary data.</text>
</comment>
<organism evidence="5 7">
    <name type="scientific">Candidatus Iainarchaeum sp</name>
    <dbReference type="NCBI Taxonomy" id="3101447"/>
    <lineage>
        <taxon>Archaea</taxon>
        <taxon>Candidatus Iainarchaeota</taxon>
        <taxon>Candidatus Iainarchaeia</taxon>
        <taxon>Candidatus Iainarchaeales</taxon>
        <taxon>Candidatus Iainarchaeaceae</taxon>
        <taxon>Candidatus Iainarchaeum</taxon>
    </lineage>
</organism>
<dbReference type="Gene3D" id="1.10.10.10">
    <property type="entry name" value="Winged helix-like DNA-binding domain superfamily/Winged helix DNA-binding domain"/>
    <property type="match status" value="2"/>
</dbReference>
<evidence type="ECO:0000259" key="4">
    <source>
        <dbReference type="PROSITE" id="PS50956"/>
    </source>
</evidence>
<dbReference type="Pfam" id="PF13412">
    <property type="entry name" value="HTH_24"/>
    <property type="match status" value="1"/>
</dbReference>
<dbReference type="SMART" id="SM00344">
    <property type="entry name" value="HTH_ASNC"/>
    <property type="match status" value="2"/>
</dbReference>
<dbReference type="PANTHER" id="PTHR30154:SF34">
    <property type="entry name" value="TRANSCRIPTIONAL REGULATOR AZLB"/>
    <property type="match status" value="1"/>
</dbReference>
<keyword evidence="2" id="KW-0238">DNA-binding</keyword>
<reference evidence="7" key="1">
    <citation type="journal article" date="2020" name="bioRxiv">
        <title>A rank-normalized archaeal taxonomy based on genome phylogeny resolves widespread incomplete and uneven classifications.</title>
        <authorList>
            <person name="Rinke C."/>
            <person name="Chuvochina M."/>
            <person name="Mussig A.J."/>
            <person name="Chaumeil P.-A."/>
            <person name="Waite D.W."/>
            <person name="Whitman W.B."/>
            <person name="Parks D.H."/>
            <person name="Hugenholtz P."/>
        </authorList>
    </citation>
    <scope>NUCLEOTIDE SEQUENCE [LARGE SCALE GENOMIC DNA]</scope>
</reference>
<dbReference type="Proteomes" id="UP000577419">
    <property type="component" value="Unassembled WGS sequence"/>
</dbReference>